<proteinExistence type="predicted"/>
<reference evidence="1 2" key="1">
    <citation type="journal article" date="2020" name="Microb. Genom.">
        <title>Genetic diversity of clinical and environmental Mucorales isolates obtained from an investigation of mucormycosis cases among solid organ transplant recipients.</title>
        <authorList>
            <person name="Nguyen M.H."/>
            <person name="Kaul D."/>
            <person name="Muto C."/>
            <person name="Cheng S.J."/>
            <person name="Richter R.A."/>
            <person name="Bruno V.M."/>
            <person name="Liu G."/>
            <person name="Beyhan S."/>
            <person name="Sundermann A.J."/>
            <person name="Mounaud S."/>
            <person name="Pasculle A.W."/>
            <person name="Nierman W.C."/>
            <person name="Driscoll E."/>
            <person name="Cumbie R."/>
            <person name="Clancy C.J."/>
            <person name="Dupont C.L."/>
        </authorList>
    </citation>
    <scope>NUCLEOTIDE SEQUENCE [LARGE SCALE GENOMIC DNA]</scope>
    <source>
        <strain evidence="1 2">GL24</strain>
    </source>
</reference>
<accession>A0A9P7C0H5</accession>
<dbReference type="Proteomes" id="UP000740926">
    <property type="component" value="Unassembled WGS sequence"/>
</dbReference>
<dbReference type="AntiFam" id="ANF00142">
    <property type="entry name" value="Shadow ORF (opposite yadG)"/>
</dbReference>
<evidence type="ECO:0000313" key="2">
    <source>
        <dbReference type="Proteomes" id="UP000740926"/>
    </source>
</evidence>
<protein>
    <submittedName>
        <fullName evidence="1">Uncharacterized protein</fullName>
    </submittedName>
</protein>
<keyword evidence="2" id="KW-1185">Reference proteome</keyword>
<dbReference type="AlphaFoldDB" id="A0A9P7C0H5"/>
<comment type="caution">
    <text evidence="1">The sequence shown here is derived from an EMBL/GenBank/DDBJ whole genome shotgun (WGS) entry which is preliminary data.</text>
</comment>
<dbReference type="AntiFam" id="ANF00095">
    <property type="entry name" value="Shadow ORF (opposite ABC transporters)"/>
</dbReference>
<organism evidence="1 2">
    <name type="scientific">Rhizopus delemar</name>
    <dbReference type="NCBI Taxonomy" id="936053"/>
    <lineage>
        <taxon>Eukaryota</taxon>
        <taxon>Fungi</taxon>
        <taxon>Fungi incertae sedis</taxon>
        <taxon>Mucoromycota</taxon>
        <taxon>Mucoromycotina</taxon>
        <taxon>Mucoromycetes</taxon>
        <taxon>Mucorales</taxon>
        <taxon>Mucorineae</taxon>
        <taxon>Rhizopodaceae</taxon>
        <taxon>Rhizopus</taxon>
    </lineage>
</organism>
<name>A0A9P7C0H5_9FUNG</name>
<dbReference type="EMBL" id="JAANIU010011392">
    <property type="protein sequence ID" value="KAG1531067.1"/>
    <property type="molecule type" value="Genomic_DNA"/>
</dbReference>
<evidence type="ECO:0000313" key="1">
    <source>
        <dbReference type="EMBL" id="KAG1531067.1"/>
    </source>
</evidence>
<sequence length="132" mass="14858">MKRAPSRRLDRVRHFAAHGFPVAPGVFQVWNRIQQHPRVRMLRRIEQPVGGRLLDDPAQVHHRHAVGHVAHDRQVVADEHVRQAEFLLQVAHQVQDLRLDGYVQCGGGLVADQEARARGQRAGDADALARAT</sequence>
<gene>
    <name evidence="1" type="ORF">G6F50_016918</name>
</gene>